<dbReference type="PANTHER" id="PTHR39515">
    <property type="entry name" value="CONSERVED PROTEIN"/>
    <property type="match status" value="1"/>
</dbReference>
<accession>A0A1I3Z5H8</accession>
<dbReference type="InParanoid" id="A0A1I3Z5H8"/>
<evidence type="ECO:0000259" key="4">
    <source>
        <dbReference type="PROSITE" id="PS50995"/>
    </source>
</evidence>
<evidence type="ECO:0000313" key="5">
    <source>
        <dbReference type="EMBL" id="SFK39293.1"/>
    </source>
</evidence>
<dbReference type="GO" id="GO:0003700">
    <property type="term" value="F:DNA-binding transcription factor activity"/>
    <property type="evidence" value="ECO:0007669"/>
    <property type="project" value="InterPro"/>
</dbReference>
<dbReference type="PROSITE" id="PS01117">
    <property type="entry name" value="HTH_MARR_1"/>
    <property type="match status" value="1"/>
</dbReference>
<dbReference type="InterPro" id="IPR000835">
    <property type="entry name" value="HTH_MarR-typ"/>
</dbReference>
<gene>
    <name evidence="5" type="ORF">SAMN04488085_101365</name>
</gene>
<keyword evidence="6" id="KW-1185">Reference proteome</keyword>
<dbReference type="Pfam" id="PF01047">
    <property type="entry name" value="MarR"/>
    <property type="match status" value="1"/>
</dbReference>
<keyword evidence="1" id="KW-0805">Transcription regulation</keyword>
<feature type="domain" description="HTH marR-type" evidence="4">
    <location>
        <begin position="8"/>
        <end position="142"/>
    </location>
</feature>
<dbReference type="SUPFAM" id="SSF46785">
    <property type="entry name" value="Winged helix' DNA-binding domain"/>
    <property type="match status" value="1"/>
</dbReference>
<keyword evidence="2 5" id="KW-0238">DNA-binding</keyword>
<dbReference type="InterPro" id="IPR036390">
    <property type="entry name" value="WH_DNA-bd_sf"/>
</dbReference>
<evidence type="ECO:0000256" key="3">
    <source>
        <dbReference type="ARBA" id="ARBA00023163"/>
    </source>
</evidence>
<dbReference type="Gene3D" id="1.10.10.10">
    <property type="entry name" value="Winged helix-like DNA-binding domain superfamily/Winged helix DNA-binding domain"/>
    <property type="match status" value="1"/>
</dbReference>
<dbReference type="InterPro" id="IPR052526">
    <property type="entry name" value="HTH-type_Bedaq_tolerance"/>
</dbReference>
<proteinExistence type="predicted"/>
<dbReference type="GO" id="GO:0003677">
    <property type="term" value="F:DNA binding"/>
    <property type="evidence" value="ECO:0007669"/>
    <property type="project" value="UniProtKB-KW"/>
</dbReference>
<dbReference type="InterPro" id="IPR036388">
    <property type="entry name" value="WH-like_DNA-bd_sf"/>
</dbReference>
<dbReference type="PROSITE" id="PS50995">
    <property type="entry name" value="HTH_MARR_2"/>
    <property type="match status" value="1"/>
</dbReference>
<name>A0A1I3Z5H8_9ACTN</name>
<dbReference type="RefSeq" id="WP_091320466.1">
    <property type="nucleotide sequence ID" value="NZ_FOSW01000001.1"/>
</dbReference>
<protein>
    <submittedName>
        <fullName evidence="5">DNA-binding transcriptional regulator, MarR family</fullName>
    </submittedName>
</protein>
<dbReference type="STRING" id="504800.SAMN04488085_101365"/>
<dbReference type="PRINTS" id="PR00598">
    <property type="entry name" value="HTHMARR"/>
</dbReference>
<evidence type="ECO:0000313" key="6">
    <source>
        <dbReference type="Proteomes" id="UP000199152"/>
    </source>
</evidence>
<sequence length="158" mass="16680">MSISPGTRDRLTAGLSRIVRTGRHLSVRAADAINGPLPSFGWALLVPLEQGGEQRSSALAARAGVDVSVASRQLATLERSGYVERRPDPADGRAVLLHLTEAGARALAATRALRCEWAAAALADWDEEDARQLGRLLERLAGDLDRAVVAAPAARAPS</sequence>
<organism evidence="5 6">
    <name type="scientific">Geodermatophilus ruber</name>
    <dbReference type="NCBI Taxonomy" id="504800"/>
    <lineage>
        <taxon>Bacteria</taxon>
        <taxon>Bacillati</taxon>
        <taxon>Actinomycetota</taxon>
        <taxon>Actinomycetes</taxon>
        <taxon>Geodermatophilales</taxon>
        <taxon>Geodermatophilaceae</taxon>
        <taxon>Geodermatophilus</taxon>
    </lineage>
</organism>
<dbReference type="EMBL" id="FOSW01000001">
    <property type="protein sequence ID" value="SFK39293.1"/>
    <property type="molecule type" value="Genomic_DNA"/>
</dbReference>
<reference evidence="5 6" key="1">
    <citation type="submission" date="2016-10" db="EMBL/GenBank/DDBJ databases">
        <authorList>
            <person name="de Groot N.N."/>
        </authorList>
    </citation>
    <scope>NUCLEOTIDE SEQUENCE [LARGE SCALE GENOMIC DNA]</scope>
    <source>
        <strain evidence="5 6">DSM 45317</strain>
    </source>
</reference>
<evidence type="ECO:0000256" key="1">
    <source>
        <dbReference type="ARBA" id="ARBA00023015"/>
    </source>
</evidence>
<dbReference type="OrthoDB" id="5148120at2"/>
<dbReference type="SMART" id="SM00347">
    <property type="entry name" value="HTH_MARR"/>
    <property type="match status" value="1"/>
</dbReference>
<keyword evidence="3" id="KW-0804">Transcription</keyword>
<evidence type="ECO:0000256" key="2">
    <source>
        <dbReference type="ARBA" id="ARBA00023125"/>
    </source>
</evidence>
<dbReference type="InterPro" id="IPR023187">
    <property type="entry name" value="Tscrpt_reg_MarR-type_CS"/>
</dbReference>
<dbReference type="Proteomes" id="UP000199152">
    <property type="component" value="Unassembled WGS sequence"/>
</dbReference>
<dbReference type="FunCoup" id="A0A1I3Z5H8">
    <property type="interactions" value="3"/>
</dbReference>
<dbReference type="PANTHER" id="PTHR39515:SF2">
    <property type="entry name" value="HTH-TYPE TRANSCRIPTIONAL REGULATOR RV0880"/>
    <property type="match status" value="1"/>
</dbReference>
<dbReference type="AlphaFoldDB" id="A0A1I3Z5H8"/>